<dbReference type="AlphaFoldDB" id="A0A0N1HPM7"/>
<dbReference type="Pfam" id="PF14612">
    <property type="entry name" value="Ino80_Iec3"/>
    <property type="match status" value="1"/>
</dbReference>
<dbReference type="VEuPathDB" id="FungiDB:AB675_1476"/>
<feature type="compositionally biased region" description="Basic and acidic residues" evidence="1">
    <location>
        <begin position="217"/>
        <end position="230"/>
    </location>
</feature>
<sequence>MDLPEETPTTVAMTDAPADAVTDTAASKKSYRRKYRKMMVTFEQRMRESTALYRDEQKMLQISQRLAEQNDQIMQLLVDINNMPQVPPTLRYNLDGKDGPIEPREEPSQTYDQQSGHRALRKARYDLQLGHITQHDYEVLKREILQSPDFAPKKSYMSLLEDCSAHLTAPPDGVSDSPEFRSGYLTVSQQDNMERALDAFVRGEAPTTRSHVNGIVKDGERNIDKEKEMQFRNPVSAYNYLRKHEPKVFLQDEETKPSRTTGARASKRSSTRDSIIKQEQDLYDEDGIAIDTPNSRPKRKRDEDGGYRPKGGAARKRKRDSEANASRSRKKPSIG</sequence>
<dbReference type="InterPro" id="IPR055449">
    <property type="entry name" value="Iec3-like_M"/>
</dbReference>
<evidence type="ECO:0000259" key="3">
    <source>
        <dbReference type="Pfam" id="PF24244"/>
    </source>
</evidence>
<gene>
    <name evidence="4" type="ORF">AB675_1476</name>
</gene>
<accession>A0A0N1HPM7</accession>
<evidence type="ECO:0000313" key="5">
    <source>
        <dbReference type="Proteomes" id="UP000038010"/>
    </source>
</evidence>
<evidence type="ECO:0000259" key="2">
    <source>
        <dbReference type="Pfam" id="PF14612"/>
    </source>
</evidence>
<dbReference type="GO" id="GO:0031011">
    <property type="term" value="C:Ino80 complex"/>
    <property type="evidence" value="ECO:0007669"/>
    <property type="project" value="InterPro"/>
</dbReference>
<feature type="region of interest" description="Disordered" evidence="1">
    <location>
        <begin position="248"/>
        <end position="335"/>
    </location>
</feature>
<comment type="caution">
    <text evidence="4">The sequence shown here is derived from an EMBL/GenBank/DDBJ whole genome shotgun (WGS) entry which is preliminary data.</text>
</comment>
<reference evidence="4 5" key="1">
    <citation type="submission" date="2015-06" db="EMBL/GenBank/DDBJ databases">
        <title>Draft genome of the ant-associated black yeast Phialophora attae CBS 131958.</title>
        <authorList>
            <person name="Moreno L.F."/>
            <person name="Stielow B.J."/>
            <person name="de Hoog S."/>
            <person name="Vicente V.A."/>
            <person name="Weiss V.A."/>
            <person name="de Vries M."/>
            <person name="Cruz L.M."/>
            <person name="Souza E.M."/>
        </authorList>
    </citation>
    <scope>NUCLEOTIDE SEQUENCE [LARGE SCALE GENOMIC DNA]</scope>
    <source>
        <strain evidence="4 5">CBS 131958</strain>
    </source>
</reference>
<organism evidence="4 5">
    <name type="scientific">Cyphellophora attinorum</name>
    <dbReference type="NCBI Taxonomy" id="1664694"/>
    <lineage>
        <taxon>Eukaryota</taxon>
        <taxon>Fungi</taxon>
        <taxon>Dikarya</taxon>
        <taxon>Ascomycota</taxon>
        <taxon>Pezizomycotina</taxon>
        <taxon>Eurotiomycetes</taxon>
        <taxon>Chaetothyriomycetidae</taxon>
        <taxon>Chaetothyriales</taxon>
        <taxon>Cyphellophoraceae</taxon>
        <taxon>Cyphellophora</taxon>
    </lineage>
</organism>
<feature type="region of interest" description="Disordered" evidence="1">
    <location>
        <begin position="211"/>
        <end position="230"/>
    </location>
</feature>
<dbReference type="InterPro" id="IPR032742">
    <property type="entry name" value="Iec3_N"/>
</dbReference>
<proteinExistence type="predicted"/>
<evidence type="ECO:0000313" key="4">
    <source>
        <dbReference type="EMBL" id="KPI37232.1"/>
    </source>
</evidence>
<name>A0A0N1HPM7_9EURO</name>
<dbReference type="GeneID" id="28733251"/>
<feature type="domain" description="INO80 complex subunit 3-like middle region" evidence="3">
    <location>
        <begin position="154"/>
        <end position="254"/>
    </location>
</feature>
<protein>
    <submittedName>
        <fullName evidence="4">Uncharacterized protein</fullName>
    </submittedName>
</protein>
<dbReference type="RefSeq" id="XP_017997195.1">
    <property type="nucleotide sequence ID" value="XM_018141371.1"/>
</dbReference>
<keyword evidence="5" id="KW-1185">Reference proteome</keyword>
<feature type="compositionally biased region" description="Basic and acidic residues" evidence="1">
    <location>
        <begin position="94"/>
        <end position="107"/>
    </location>
</feature>
<dbReference type="Proteomes" id="UP000038010">
    <property type="component" value="Unassembled WGS sequence"/>
</dbReference>
<dbReference type="OrthoDB" id="1650at2759"/>
<dbReference type="EMBL" id="LFJN01000025">
    <property type="protein sequence ID" value="KPI37232.1"/>
    <property type="molecule type" value="Genomic_DNA"/>
</dbReference>
<dbReference type="STRING" id="1664694.A0A0N1HPM7"/>
<feature type="compositionally biased region" description="Basic and acidic residues" evidence="1">
    <location>
        <begin position="270"/>
        <end position="280"/>
    </location>
</feature>
<dbReference type="Pfam" id="PF24244">
    <property type="entry name" value="Iec3-like_M"/>
    <property type="match status" value="1"/>
</dbReference>
<evidence type="ECO:0000256" key="1">
    <source>
        <dbReference type="SAM" id="MobiDB-lite"/>
    </source>
</evidence>
<feature type="domain" description="INO80 complex subunit 3 N-terminal" evidence="2">
    <location>
        <begin position="29"/>
        <end position="95"/>
    </location>
</feature>
<dbReference type="GO" id="GO:0006338">
    <property type="term" value="P:chromatin remodeling"/>
    <property type="evidence" value="ECO:0007669"/>
    <property type="project" value="InterPro"/>
</dbReference>
<feature type="region of interest" description="Disordered" evidence="1">
    <location>
        <begin position="93"/>
        <end position="115"/>
    </location>
</feature>